<evidence type="ECO:0000313" key="1">
    <source>
        <dbReference type="EMBL" id="MDD1795533.1"/>
    </source>
</evidence>
<organism evidence="1 2">
    <name type="scientific">Enterovibrio gelatinilyticus</name>
    <dbReference type="NCBI Taxonomy" id="2899819"/>
    <lineage>
        <taxon>Bacteria</taxon>
        <taxon>Pseudomonadati</taxon>
        <taxon>Pseudomonadota</taxon>
        <taxon>Gammaproteobacteria</taxon>
        <taxon>Vibrionales</taxon>
        <taxon>Vibrionaceae</taxon>
        <taxon>Enterovibrio</taxon>
    </lineage>
</organism>
<keyword evidence="2" id="KW-1185">Reference proteome</keyword>
<comment type="caution">
    <text evidence="1">The sequence shown here is derived from an EMBL/GenBank/DDBJ whole genome shotgun (WGS) entry which is preliminary data.</text>
</comment>
<dbReference type="RefSeq" id="WP_274166326.1">
    <property type="nucleotide sequence ID" value="NZ_JAJUBC010000030.1"/>
</dbReference>
<gene>
    <name evidence="1" type="ORF">LRP50_20610</name>
</gene>
<protein>
    <submittedName>
        <fullName evidence="1">Uncharacterized protein</fullName>
    </submittedName>
</protein>
<sequence>MLLWITESAELYEEPENVIIRKPEEISNIAPNAVSMVLMESSLPTRELMEWAENRRLPTLWWQPNVSVPADHCVVCSTDCDCKDFAFLLGRVCLRDGIVNLQAGELESAILEHSQMVIVPYIRLTEKSNNLQRYSLGYLIQQGVEQSFETFQKNFEQVKRTTAISELYTLLLEEDESDMVWAFRE</sequence>
<proteinExistence type="predicted"/>
<accession>A0ABT5R5H4</accession>
<evidence type="ECO:0000313" key="2">
    <source>
        <dbReference type="Proteomes" id="UP001149400"/>
    </source>
</evidence>
<name>A0ABT5R5H4_9GAMM</name>
<dbReference type="Proteomes" id="UP001149400">
    <property type="component" value="Unassembled WGS sequence"/>
</dbReference>
<dbReference type="EMBL" id="JAJUBC010000030">
    <property type="protein sequence ID" value="MDD1795533.1"/>
    <property type="molecule type" value="Genomic_DNA"/>
</dbReference>
<reference evidence="1" key="1">
    <citation type="submission" date="2021-12" db="EMBL/GenBank/DDBJ databases">
        <title>Enterovibrio ZSDZ35 sp. nov. and Enterovibrio ZSDZ42 sp. nov., isolated from coastal seawater in Qingdao.</title>
        <authorList>
            <person name="Zhang P."/>
        </authorList>
    </citation>
    <scope>NUCLEOTIDE SEQUENCE</scope>
    <source>
        <strain evidence="1">ZSDZ42</strain>
    </source>
</reference>